<dbReference type="EMBL" id="CP069362">
    <property type="protein sequence ID" value="WGS65407.1"/>
    <property type="molecule type" value="Genomic_DNA"/>
</dbReference>
<dbReference type="Pfam" id="PF09992">
    <property type="entry name" value="NAGPA"/>
    <property type="match status" value="1"/>
</dbReference>
<evidence type="ECO:0000313" key="3">
    <source>
        <dbReference type="EMBL" id="WGS65407.1"/>
    </source>
</evidence>
<evidence type="ECO:0000256" key="1">
    <source>
        <dbReference type="SAM" id="MobiDB-lite"/>
    </source>
</evidence>
<organism evidence="3 4">
    <name type="scientific">Marinitoga aeolica</name>
    <dbReference type="NCBI Taxonomy" id="2809031"/>
    <lineage>
        <taxon>Bacteria</taxon>
        <taxon>Thermotogati</taxon>
        <taxon>Thermotogota</taxon>
        <taxon>Thermotogae</taxon>
        <taxon>Petrotogales</taxon>
        <taxon>Petrotogaceae</taxon>
        <taxon>Marinitoga</taxon>
    </lineage>
</organism>
<dbReference type="PANTHER" id="PTHR40446:SF2">
    <property type="entry name" value="N-ACETYLGLUCOSAMINE-1-PHOSPHODIESTER ALPHA-N-ACETYLGLUCOSAMINIDASE"/>
    <property type="match status" value="1"/>
</dbReference>
<feature type="region of interest" description="Disordered" evidence="1">
    <location>
        <begin position="221"/>
        <end position="257"/>
    </location>
</feature>
<sequence>MYKKLFLILTVLFSILSFSNIYYIGITKESTEFNNMLFSNKIYIDVEEFVKFFKLQQFPSKNIVYLSNPENNDILELDLIKGTARVNFNINRAYSSAVISKDEKLYVWLDAIKDFFSLKSFRLNDDIFIYKSIPRVIKIEYSFNKIIFTLSHLINEKMLKIEKDGFLIFPAINEFPVPADIDYKVVSDNIIKYTIKNFESYDMTISKRSVIFTLNESKINPDENNSTDNKANDKTKSSKTVYKSNTKKSEESVQASPLEQKLNEIKNQQNTYVKSQKINNNQERITLDTELLKVENKMIDLNGRIIPVHIARINPKELEIKVLFNNLGSPEDAEKFLNKTKPLIAINAGYFDVSTLEPIGKIITEGKIQHISSYLRPCFILDNYGNPVIKDIVMEYKIYVKDVPFWIKAINTAWKGDVKLYTSEYKGKINESEDDYIFLLIENGYIVHIGKERPIKDQRLLLIDKKYKKYISDINEGDEVIFNIDINQKISIKEMVEGGPLVITDDLMQEALKEEKLAYSSSIINRKTPRTIVAIDNDNMVLFIVVDGYMESNPGINYDEAQLLLEKIGNIKQAMMLDGGSSSIFYYNGKVLNYRSENWRNKIPAFLGVFKKK</sequence>
<accession>A0ABY8PRZ1</accession>
<name>A0ABY8PRZ1_9BACT</name>
<evidence type="ECO:0000313" key="4">
    <source>
        <dbReference type="Proteomes" id="UP001232493"/>
    </source>
</evidence>
<protein>
    <submittedName>
        <fullName evidence="3">Phosphodiester glycosidase family protein</fullName>
    </submittedName>
</protein>
<dbReference type="RefSeq" id="WP_280999809.1">
    <property type="nucleotide sequence ID" value="NZ_CP069362.1"/>
</dbReference>
<evidence type="ECO:0000259" key="2">
    <source>
        <dbReference type="Pfam" id="PF09992"/>
    </source>
</evidence>
<keyword evidence="4" id="KW-1185">Reference proteome</keyword>
<dbReference type="PANTHER" id="PTHR40446">
    <property type="entry name" value="N-ACETYLGLUCOSAMINE-1-PHOSPHODIESTER ALPHA-N-ACETYLGLUCOSAMINIDASE"/>
    <property type="match status" value="1"/>
</dbReference>
<keyword evidence="3" id="KW-0378">Hydrolase</keyword>
<proteinExistence type="predicted"/>
<dbReference type="GO" id="GO:0016798">
    <property type="term" value="F:hydrolase activity, acting on glycosyl bonds"/>
    <property type="evidence" value="ECO:0007669"/>
    <property type="project" value="UniProtKB-KW"/>
</dbReference>
<dbReference type="InterPro" id="IPR018711">
    <property type="entry name" value="NAGPA"/>
</dbReference>
<feature type="domain" description="Phosphodiester glycosidase" evidence="2">
    <location>
        <begin position="463"/>
        <end position="610"/>
    </location>
</feature>
<reference evidence="3 4" key="1">
    <citation type="submission" date="2021-02" db="EMBL/GenBank/DDBJ databases">
        <title>Characterization of Marinitoga sp. nov. str. BP5-C20A.</title>
        <authorList>
            <person name="Erauso G."/>
            <person name="Postec A."/>
        </authorList>
    </citation>
    <scope>NUCLEOTIDE SEQUENCE [LARGE SCALE GENOMIC DNA]</scope>
    <source>
        <strain evidence="3 4">BP5-C20A</strain>
    </source>
</reference>
<gene>
    <name evidence="3" type="ORF">JRV97_02290</name>
</gene>
<keyword evidence="3" id="KW-0326">Glycosidase</keyword>
<dbReference type="Proteomes" id="UP001232493">
    <property type="component" value="Chromosome"/>
</dbReference>